<sequence length="81" mass="9330">MEYKNFLHSVQLSDGQILSKFQVSRTNSVANRTSVAKLRSPLYLKNGLSQLKIFLYPILILLNLDLITFWATSAKQECYFT</sequence>
<comment type="caution">
    <text evidence="2">The sequence shown here is derived from an EMBL/GenBank/DDBJ whole genome shotgun (WGS) entry which is preliminary data.</text>
</comment>
<keyword evidence="1" id="KW-0812">Transmembrane</keyword>
<dbReference type="EMBL" id="JAPXFL010000009">
    <property type="protein sequence ID" value="KAK9501506.1"/>
    <property type="molecule type" value="Genomic_DNA"/>
</dbReference>
<proteinExistence type="predicted"/>
<evidence type="ECO:0000313" key="2">
    <source>
        <dbReference type="EMBL" id="KAK9501506.1"/>
    </source>
</evidence>
<accession>A0AAW1CSW2</accession>
<protein>
    <submittedName>
        <fullName evidence="2">Uncharacterized protein</fullName>
    </submittedName>
</protein>
<organism evidence="2 3">
    <name type="scientific">Rhynocoris fuscipes</name>
    <dbReference type="NCBI Taxonomy" id="488301"/>
    <lineage>
        <taxon>Eukaryota</taxon>
        <taxon>Metazoa</taxon>
        <taxon>Ecdysozoa</taxon>
        <taxon>Arthropoda</taxon>
        <taxon>Hexapoda</taxon>
        <taxon>Insecta</taxon>
        <taxon>Pterygota</taxon>
        <taxon>Neoptera</taxon>
        <taxon>Paraneoptera</taxon>
        <taxon>Hemiptera</taxon>
        <taxon>Heteroptera</taxon>
        <taxon>Panheteroptera</taxon>
        <taxon>Cimicomorpha</taxon>
        <taxon>Reduviidae</taxon>
        <taxon>Harpactorinae</taxon>
        <taxon>Harpactorini</taxon>
        <taxon>Rhynocoris</taxon>
    </lineage>
</organism>
<evidence type="ECO:0000313" key="3">
    <source>
        <dbReference type="Proteomes" id="UP001461498"/>
    </source>
</evidence>
<dbReference type="Proteomes" id="UP001461498">
    <property type="component" value="Unassembled WGS sequence"/>
</dbReference>
<keyword evidence="3" id="KW-1185">Reference proteome</keyword>
<gene>
    <name evidence="2" type="ORF">O3M35_012217</name>
</gene>
<feature type="transmembrane region" description="Helical" evidence="1">
    <location>
        <begin position="53"/>
        <end position="71"/>
    </location>
</feature>
<name>A0AAW1CSW2_9HEMI</name>
<evidence type="ECO:0000256" key="1">
    <source>
        <dbReference type="SAM" id="Phobius"/>
    </source>
</evidence>
<keyword evidence="1" id="KW-1133">Transmembrane helix</keyword>
<keyword evidence="1" id="KW-0472">Membrane</keyword>
<dbReference type="AlphaFoldDB" id="A0AAW1CSW2"/>
<reference evidence="2 3" key="1">
    <citation type="submission" date="2022-12" db="EMBL/GenBank/DDBJ databases">
        <title>Chromosome-level genome assembly of true bugs.</title>
        <authorList>
            <person name="Ma L."/>
            <person name="Li H."/>
        </authorList>
    </citation>
    <scope>NUCLEOTIDE SEQUENCE [LARGE SCALE GENOMIC DNA]</scope>
    <source>
        <strain evidence="2">Lab_2022b</strain>
    </source>
</reference>